<dbReference type="PANTHER" id="PTHR46796:SF13">
    <property type="entry name" value="HTH-TYPE TRANSCRIPTIONAL ACTIVATOR RHAS"/>
    <property type="match status" value="1"/>
</dbReference>
<dbReference type="PANTHER" id="PTHR46796">
    <property type="entry name" value="HTH-TYPE TRANSCRIPTIONAL ACTIVATOR RHAS-RELATED"/>
    <property type="match status" value="1"/>
</dbReference>
<evidence type="ECO:0000313" key="6">
    <source>
        <dbReference type="EMBL" id="QJE95936.1"/>
    </source>
</evidence>
<dbReference type="AlphaFoldDB" id="A0A858RFQ2"/>
<dbReference type="Pfam" id="PF02311">
    <property type="entry name" value="AraC_binding"/>
    <property type="match status" value="1"/>
</dbReference>
<accession>A0A858RFQ2</accession>
<keyword evidence="7" id="KW-1185">Reference proteome</keyword>
<dbReference type="KEGG" id="luo:HHL09_09125"/>
<evidence type="ECO:0000313" key="7">
    <source>
        <dbReference type="Proteomes" id="UP000501812"/>
    </source>
</evidence>
<dbReference type="InterPro" id="IPR009057">
    <property type="entry name" value="Homeodomain-like_sf"/>
</dbReference>
<dbReference type="SUPFAM" id="SSF46689">
    <property type="entry name" value="Homeodomain-like"/>
    <property type="match status" value="2"/>
</dbReference>
<protein>
    <submittedName>
        <fullName evidence="6">AraC family transcriptional regulator</fullName>
    </submittedName>
</protein>
<dbReference type="GO" id="GO:0003700">
    <property type="term" value="F:DNA-binding transcription factor activity"/>
    <property type="evidence" value="ECO:0007669"/>
    <property type="project" value="InterPro"/>
</dbReference>
<reference evidence="6 7" key="1">
    <citation type="submission" date="2020-04" db="EMBL/GenBank/DDBJ databases">
        <title>Luteolibacter sp. G-1-1-1 isolated from soil.</title>
        <authorList>
            <person name="Dahal R.H."/>
        </authorList>
    </citation>
    <scope>NUCLEOTIDE SEQUENCE [LARGE SCALE GENOMIC DNA]</scope>
    <source>
        <strain evidence="6 7">G-1-1-1</strain>
    </source>
</reference>
<dbReference type="GO" id="GO:0043565">
    <property type="term" value="F:sequence-specific DNA binding"/>
    <property type="evidence" value="ECO:0007669"/>
    <property type="project" value="InterPro"/>
</dbReference>
<name>A0A858RFQ2_9BACT</name>
<keyword evidence="1" id="KW-0963">Cytoplasm</keyword>
<keyword evidence="4" id="KW-0804">Transcription</keyword>
<evidence type="ECO:0000256" key="4">
    <source>
        <dbReference type="ARBA" id="ARBA00023163"/>
    </source>
</evidence>
<dbReference type="Proteomes" id="UP000501812">
    <property type="component" value="Chromosome"/>
</dbReference>
<dbReference type="RefSeq" id="WP_169454249.1">
    <property type="nucleotide sequence ID" value="NZ_CP051774.1"/>
</dbReference>
<evidence type="ECO:0000256" key="2">
    <source>
        <dbReference type="ARBA" id="ARBA00023015"/>
    </source>
</evidence>
<evidence type="ECO:0000256" key="3">
    <source>
        <dbReference type="ARBA" id="ARBA00023125"/>
    </source>
</evidence>
<sequence length="281" mass="32243">MSVLAAVEPIRTQVVRADQSDNREWLNEQPVCQLLTQHHIAHVGLMEAPQDFQMLRPDQSGTFMLACYEGSGMVLADGQWRQVSAGQACLLPPFVTNAMKTTGRMPWRMCWVRYLESRESNPIVSAGSPVLGSYDPQPLFHAISGLHAECAGLNTPANLHLWTELIHSYVLRFAQPHQADARLWKLWDAVEKSLDHPWTLEELAARACVCKEHLRRLCRDELGRSPMQHVTFLRMQRARHLLSTTDDKVESITRQIGYMNPHTFSNTFKKWIGWRPSEHRR</sequence>
<dbReference type="InterPro" id="IPR037923">
    <property type="entry name" value="HTH-like"/>
</dbReference>
<dbReference type="Gene3D" id="1.10.10.60">
    <property type="entry name" value="Homeodomain-like"/>
    <property type="match status" value="1"/>
</dbReference>
<dbReference type="InterPro" id="IPR050204">
    <property type="entry name" value="AraC_XylS_family_regulators"/>
</dbReference>
<dbReference type="PROSITE" id="PS01124">
    <property type="entry name" value="HTH_ARAC_FAMILY_2"/>
    <property type="match status" value="1"/>
</dbReference>
<gene>
    <name evidence="6" type="ORF">HHL09_09125</name>
</gene>
<feature type="domain" description="HTH araC/xylS-type" evidence="5">
    <location>
        <begin position="184"/>
        <end position="281"/>
    </location>
</feature>
<dbReference type="SUPFAM" id="SSF51215">
    <property type="entry name" value="Regulatory protein AraC"/>
    <property type="match status" value="1"/>
</dbReference>
<dbReference type="InterPro" id="IPR003313">
    <property type="entry name" value="AraC-bd"/>
</dbReference>
<dbReference type="EMBL" id="CP051774">
    <property type="protein sequence ID" value="QJE95936.1"/>
    <property type="molecule type" value="Genomic_DNA"/>
</dbReference>
<dbReference type="Pfam" id="PF12833">
    <property type="entry name" value="HTH_18"/>
    <property type="match status" value="1"/>
</dbReference>
<dbReference type="InterPro" id="IPR018060">
    <property type="entry name" value="HTH_AraC"/>
</dbReference>
<proteinExistence type="predicted"/>
<evidence type="ECO:0000256" key="1">
    <source>
        <dbReference type="ARBA" id="ARBA00022490"/>
    </source>
</evidence>
<evidence type="ECO:0000259" key="5">
    <source>
        <dbReference type="PROSITE" id="PS01124"/>
    </source>
</evidence>
<dbReference type="SMART" id="SM00342">
    <property type="entry name" value="HTH_ARAC"/>
    <property type="match status" value="1"/>
</dbReference>
<organism evidence="6 7">
    <name type="scientific">Luteolibacter luteus</name>
    <dbReference type="NCBI Taxonomy" id="2728835"/>
    <lineage>
        <taxon>Bacteria</taxon>
        <taxon>Pseudomonadati</taxon>
        <taxon>Verrucomicrobiota</taxon>
        <taxon>Verrucomicrobiia</taxon>
        <taxon>Verrucomicrobiales</taxon>
        <taxon>Verrucomicrobiaceae</taxon>
        <taxon>Luteolibacter</taxon>
    </lineage>
</organism>
<keyword evidence="3" id="KW-0238">DNA-binding</keyword>
<keyword evidence="2" id="KW-0805">Transcription regulation</keyword>
<dbReference type="Gene3D" id="2.60.120.280">
    <property type="entry name" value="Regulatory protein AraC"/>
    <property type="match status" value="1"/>
</dbReference>